<evidence type="ECO:0000256" key="18">
    <source>
        <dbReference type="SAM" id="SignalP"/>
    </source>
</evidence>
<dbReference type="PROSITE" id="PS00108">
    <property type="entry name" value="PROTEIN_KINASE_ST"/>
    <property type="match status" value="1"/>
</dbReference>
<dbReference type="GO" id="GO:0005524">
    <property type="term" value="F:ATP binding"/>
    <property type="evidence" value="ECO:0007669"/>
    <property type="project" value="UniProtKB-UniRule"/>
</dbReference>
<sequence>MKRFLFFTVLCFALLQIATIFCSAETLSKRKSFSFNGFDVEKNASSFLFTSPTSSIDQNALQITPDNENQHNGYKNKSGRVMYRESYKLWSSDRPDDAIASFNTYFVINMYRTEAWESGEGLAFLIAPSHHVPAGSHGQWMGLTNVTTDGKPENRIVAIEFDTRKQGFDPDSNHIGLNINSVNSTKTVPLSEFGIELSPVPTTNNSVWIHYNGESKVIEVYMVKEGDSKPETPLLKETINLRQFVEQVSYFGFAGSTGDPGVQFNCVTQWKFEIEVFPSEKDWKWLIIGFSVGVPLMVLVMVLCGIKIRGFCLKKKKRARDEEAGVTGKLKMLPGMPKEFKYKDLKRATRNFHESMILGKGGFGVVYRGVLISDAVVTQVAVKKFSRDNIDGKEDFLAELTIINLLRHKNLVRLEGWCYEKGKLLLVYDYMPNGSVEKHLYKSSDRNTLSWRHRYKILEGVASALHYLHNEYDKKVVHRDLKASNILLDSNYNARLGDFGLARAIENERNSYNELELGGVPGTMGYIAPECFHTGKATPETDVFGFGAVVLEVVCGRSPGVKIQHEEHQFTLVDWVWMLHREGRILEAVDERLDNVYDVDEAIRLLLLGLACSHPMSSERPQTRALCQIIAESMPPPRVAPFKPVFMWPSFSTAFSSVEESSSSNM</sequence>
<dbReference type="GO" id="GO:0016020">
    <property type="term" value="C:membrane"/>
    <property type="evidence" value="ECO:0007669"/>
    <property type="project" value="UniProtKB-SubCell"/>
</dbReference>
<evidence type="ECO:0000256" key="13">
    <source>
        <dbReference type="ARBA" id="ARBA00022989"/>
    </source>
</evidence>
<dbReference type="OrthoDB" id="1913956at2759"/>
<evidence type="ECO:0000256" key="1">
    <source>
        <dbReference type="ARBA" id="ARBA00004479"/>
    </source>
</evidence>
<name>W9QLM8_9ROSA</name>
<keyword evidence="9 20" id="KW-0430">Lectin</keyword>
<evidence type="ECO:0000256" key="7">
    <source>
        <dbReference type="ARBA" id="ARBA00022692"/>
    </source>
</evidence>
<dbReference type="FunFam" id="1.10.510.10:FF:000444">
    <property type="entry name" value="probable L-type lectin-domain containing receptor kinase S.5"/>
    <property type="match status" value="1"/>
</dbReference>
<keyword evidence="6" id="KW-0808">Transferase</keyword>
<keyword evidence="13 17" id="KW-1133">Transmembrane helix</keyword>
<feature type="chain" id="PRO_5004930763" evidence="18">
    <location>
        <begin position="25"/>
        <end position="666"/>
    </location>
</feature>
<accession>W9QLM8</accession>
<dbReference type="Proteomes" id="UP000030645">
    <property type="component" value="Unassembled WGS sequence"/>
</dbReference>
<feature type="transmembrane region" description="Helical" evidence="17">
    <location>
        <begin position="285"/>
        <end position="308"/>
    </location>
</feature>
<dbReference type="STRING" id="981085.W9QLM8"/>
<evidence type="ECO:0000256" key="9">
    <source>
        <dbReference type="ARBA" id="ARBA00022734"/>
    </source>
</evidence>
<comment type="similarity">
    <text evidence="3">In the N-terminal section; belongs to the leguminous lectin family.</text>
</comment>
<evidence type="ECO:0000256" key="14">
    <source>
        <dbReference type="ARBA" id="ARBA00023136"/>
    </source>
</evidence>
<feature type="signal peptide" evidence="18">
    <location>
        <begin position="1"/>
        <end position="24"/>
    </location>
</feature>
<dbReference type="CDD" id="cd06899">
    <property type="entry name" value="lectin_legume_LecRK_Arcelin_ConA"/>
    <property type="match status" value="1"/>
</dbReference>
<dbReference type="PROSITE" id="PS50011">
    <property type="entry name" value="PROTEIN_KINASE_DOM"/>
    <property type="match status" value="1"/>
</dbReference>
<evidence type="ECO:0000256" key="3">
    <source>
        <dbReference type="ARBA" id="ARBA00008536"/>
    </source>
</evidence>
<proteinExistence type="inferred from homology"/>
<gene>
    <name evidence="20" type="ORF">L484_013753</name>
</gene>
<evidence type="ECO:0000256" key="2">
    <source>
        <dbReference type="ARBA" id="ARBA00007606"/>
    </source>
</evidence>
<dbReference type="EMBL" id="KE343768">
    <property type="protein sequence ID" value="EXB40450.1"/>
    <property type="molecule type" value="Genomic_DNA"/>
</dbReference>
<dbReference type="InterPro" id="IPR008271">
    <property type="entry name" value="Ser/Thr_kinase_AS"/>
</dbReference>
<dbReference type="AlphaFoldDB" id="W9QLM8"/>
<keyword evidence="12 16" id="KW-0067">ATP-binding</keyword>
<organism evidence="20 21">
    <name type="scientific">Morus notabilis</name>
    <dbReference type="NCBI Taxonomy" id="981085"/>
    <lineage>
        <taxon>Eukaryota</taxon>
        <taxon>Viridiplantae</taxon>
        <taxon>Streptophyta</taxon>
        <taxon>Embryophyta</taxon>
        <taxon>Tracheophyta</taxon>
        <taxon>Spermatophyta</taxon>
        <taxon>Magnoliopsida</taxon>
        <taxon>eudicotyledons</taxon>
        <taxon>Gunneridae</taxon>
        <taxon>Pentapetalae</taxon>
        <taxon>rosids</taxon>
        <taxon>fabids</taxon>
        <taxon>Rosales</taxon>
        <taxon>Moraceae</taxon>
        <taxon>Moreae</taxon>
        <taxon>Morus</taxon>
    </lineage>
</organism>
<keyword evidence="10 16" id="KW-0547">Nucleotide-binding</keyword>
<dbReference type="InterPro" id="IPR013320">
    <property type="entry name" value="ConA-like_dom_sf"/>
</dbReference>
<dbReference type="SMART" id="SM00220">
    <property type="entry name" value="S_TKc"/>
    <property type="match status" value="1"/>
</dbReference>
<protein>
    <submittedName>
        <fullName evidence="20">Putative L-type lectin-domain containing receptor kinase S.5</fullName>
    </submittedName>
</protein>
<dbReference type="InterPro" id="IPR001220">
    <property type="entry name" value="Legume_lectin_dom"/>
</dbReference>
<dbReference type="GO" id="GO:0030246">
    <property type="term" value="F:carbohydrate binding"/>
    <property type="evidence" value="ECO:0007669"/>
    <property type="project" value="UniProtKB-KW"/>
</dbReference>
<keyword evidence="21" id="KW-1185">Reference proteome</keyword>
<evidence type="ECO:0000256" key="10">
    <source>
        <dbReference type="ARBA" id="ARBA00022741"/>
    </source>
</evidence>
<keyword evidence="14 17" id="KW-0472">Membrane</keyword>
<feature type="binding site" evidence="16">
    <location>
        <position position="384"/>
    </location>
    <ligand>
        <name>ATP</name>
        <dbReference type="ChEBI" id="CHEBI:30616"/>
    </ligand>
</feature>
<evidence type="ECO:0000256" key="15">
    <source>
        <dbReference type="ARBA" id="ARBA00023170"/>
    </source>
</evidence>
<evidence type="ECO:0000256" key="4">
    <source>
        <dbReference type="ARBA" id="ARBA00010217"/>
    </source>
</evidence>
<dbReference type="eggNOG" id="ENOG502QT06">
    <property type="taxonomic scope" value="Eukaryota"/>
</dbReference>
<dbReference type="Gene3D" id="2.60.120.200">
    <property type="match status" value="1"/>
</dbReference>
<evidence type="ECO:0000256" key="17">
    <source>
        <dbReference type="SAM" id="Phobius"/>
    </source>
</evidence>
<feature type="domain" description="Protein kinase" evidence="19">
    <location>
        <begin position="352"/>
        <end position="617"/>
    </location>
</feature>
<dbReference type="InterPro" id="IPR001245">
    <property type="entry name" value="Ser-Thr/Tyr_kinase_cat_dom"/>
</dbReference>
<dbReference type="InterPro" id="IPR050528">
    <property type="entry name" value="L-type_Lectin-RKs"/>
</dbReference>
<dbReference type="Gene3D" id="1.10.510.10">
    <property type="entry name" value="Transferase(Phosphotransferase) domain 1"/>
    <property type="match status" value="1"/>
</dbReference>
<evidence type="ECO:0000256" key="5">
    <source>
        <dbReference type="ARBA" id="ARBA00022527"/>
    </source>
</evidence>
<evidence type="ECO:0000256" key="16">
    <source>
        <dbReference type="PROSITE-ProRule" id="PRU10141"/>
    </source>
</evidence>
<evidence type="ECO:0000256" key="6">
    <source>
        <dbReference type="ARBA" id="ARBA00022679"/>
    </source>
</evidence>
<comment type="similarity">
    <text evidence="2">Belongs to the leguminous lectin family.</text>
</comment>
<dbReference type="InterPro" id="IPR000719">
    <property type="entry name" value="Prot_kinase_dom"/>
</dbReference>
<keyword evidence="11 20" id="KW-0418">Kinase</keyword>
<dbReference type="PANTHER" id="PTHR27007">
    <property type="match status" value="1"/>
</dbReference>
<keyword evidence="5" id="KW-0723">Serine/threonine-protein kinase</keyword>
<dbReference type="CDD" id="cd14066">
    <property type="entry name" value="STKc_IRAK"/>
    <property type="match status" value="1"/>
</dbReference>
<dbReference type="FunFam" id="3.30.200.20:FF:000320">
    <property type="entry name" value="probable L-type lectin-domain containing receptor kinase S.5"/>
    <property type="match status" value="1"/>
</dbReference>
<evidence type="ECO:0000313" key="20">
    <source>
        <dbReference type="EMBL" id="EXB40450.1"/>
    </source>
</evidence>
<dbReference type="Pfam" id="PF00139">
    <property type="entry name" value="Lectin_legB"/>
    <property type="match status" value="1"/>
</dbReference>
<dbReference type="PROSITE" id="PS00107">
    <property type="entry name" value="PROTEIN_KINASE_ATP"/>
    <property type="match status" value="1"/>
</dbReference>
<comment type="subcellular location">
    <subcellularLocation>
        <location evidence="1">Membrane</location>
        <topology evidence="1">Single-pass type I membrane protein</topology>
    </subcellularLocation>
</comment>
<keyword evidence="7 17" id="KW-0812">Transmembrane</keyword>
<keyword evidence="8 18" id="KW-0732">Signal</keyword>
<dbReference type="KEGG" id="mnt:21396919"/>
<evidence type="ECO:0000259" key="19">
    <source>
        <dbReference type="PROSITE" id="PS50011"/>
    </source>
</evidence>
<dbReference type="InterPro" id="IPR011009">
    <property type="entry name" value="Kinase-like_dom_sf"/>
</dbReference>
<evidence type="ECO:0000256" key="8">
    <source>
        <dbReference type="ARBA" id="ARBA00022729"/>
    </source>
</evidence>
<evidence type="ECO:0000256" key="11">
    <source>
        <dbReference type="ARBA" id="ARBA00022777"/>
    </source>
</evidence>
<dbReference type="InterPro" id="IPR017441">
    <property type="entry name" value="Protein_kinase_ATP_BS"/>
</dbReference>
<dbReference type="SUPFAM" id="SSF56112">
    <property type="entry name" value="Protein kinase-like (PK-like)"/>
    <property type="match status" value="1"/>
</dbReference>
<comment type="similarity">
    <text evidence="4">In the C-terminal section; belongs to the protein kinase superfamily. Ser/Thr protein kinase family.</text>
</comment>
<evidence type="ECO:0000313" key="21">
    <source>
        <dbReference type="Proteomes" id="UP000030645"/>
    </source>
</evidence>
<reference evidence="21" key="1">
    <citation type="submission" date="2013-01" db="EMBL/GenBank/DDBJ databases">
        <title>Draft Genome Sequence of a Mulberry Tree, Morus notabilis C.K. Schneid.</title>
        <authorList>
            <person name="He N."/>
            <person name="Zhao S."/>
        </authorList>
    </citation>
    <scope>NUCLEOTIDE SEQUENCE</scope>
</reference>
<evidence type="ECO:0000256" key="12">
    <source>
        <dbReference type="ARBA" id="ARBA00022840"/>
    </source>
</evidence>
<dbReference type="Pfam" id="PF07714">
    <property type="entry name" value="PK_Tyr_Ser-Thr"/>
    <property type="match status" value="1"/>
</dbReference>
<dbReference type="SUPFAM" id="SSF49899">
    <property type="entry name" value="Concanavalin A-like lectins/glucanases"/>
    <property type="match status" value="1"/>
</dbReference>
<dbReference type="GO" id="GO:0004672">
    <property type="term" value="F:protein kinase activity"/>
    <property type="evidence" value="ECO:0007669"/>
    <property type="project" value="InterPro"/>
</dbReference>
<dbReference type="Gene3D" id="3.30.200.20">
    <property type="entry name" value="Phosphorylase Kinase, domain 1"/>
    <property type="match status" value="1"/>
</dbReference>
<keyword evidence="15 20" id="KW-0675">Receptor</keyword>